<name>A0A385STP4_9BACT</name>
<dbReference type="InterPro" id="IPR011990">
    <property type="entry name" value="TPR-like_helical_dom_sf"/>
</dbReference>
<dbReference type="PROSITE" id="PS51257">
    <property type="entry name" value="PROKAR_LIPOPROTEIN"/>
    <property type="match status" value="1"/>
</dbReference>
<dbReference type="OrthoDB" id="843771at2"/>
<proteinExistence type="predicted"/>
<dbReference type="SUPFAM" id="SSF48452">
    <property type="entry name" value="TPR-like"/>
    <property type="match status" value="1"/>
</dbReference>
<protein>
    <submittedName>
        <fullName evidence="1">SusD/RagB family nutrient-binding outer membrane lipoprotein</fullName>
    </submittedName>
</protein>
<dbReference type="RefSeq" id="WP_119756582.1">
    <property type="nucleotide sequence ID" value="NZ_CP032382.1"/>
</dbReference>
<dbReference type="Proteomes" id="UP000266183">
    <property type="component" value="Chromosome"/>
</dbReference>
<accession>A0A385STP4</accession>
<reference evidence="2" key="1">
    <citation type="submission" date="2018-09" db="EMBL/GenBank/DDBJ databases">
        <title>Chryseolinea sp. KIS68-18 isolated from soil.</title>
        <authorList>
            <person name="Weon H.-Y."/>
            <person name="Kwon S.-W."/>
            <person name="Lee S.A."/>
        </authorList>
    </citation>
    <scope>NUCLEOTIDE SEQUENCE [LARGE SCALE GENOMIC DNA]</scope>
    <source>
        <strain evidence="2">KIS68-18</strain>
    </source>
</reference>
<evidence type="ECO:0000313" key="1">
    <source>
        <dbReference type="EMBL" id="AYB33345.1"/>
    </source>
</evidence>
<dbReference type="Gene3D" id="1.25.40.390">
    <property type="match status" value="1"/>
</dbReference>
<sequence length="508" mass="54482">MKKILNLSLLVFAFSIITSCEKDFDDINTSKTGITNLDPALVLNDAVIFLSYPAGTASYELGIVQQAISSNTGVLLGANFNQVNINNTPANWTNYYQNVVKYTSDAIGKTQSDPTRANLMNMTRIVQAMAFMILTDTYGSIPYTDAGKGFPDQVFFPDYQKQDVVYSSILAELTAATDALDASGKIETSDVLFGGNIAKWKKFGYSLLLRAGMRLSERDATAAAAAVAHAFAGGVITDNADNAVVKHDANFVNPLGNLLNGTEAANFYLAEPFVKALQNNNDPRLSAIAVRYVGASSGPAQVAGVATTAAANQYGMPMGSTDGTADVAGAALPGGGSRYAFSQIDRTRLVKRTSPMFLVTAGQSNLLLAEARVRGWITSGVASDYFVAGIKAHMNQMALYDANSAVAAADRDTYSDAMLATFAGNEMTQIGYEYWIASFLNGPEAWANFRRTGFPVLAVNPYPGRTVDFITRLTYPPSEILVNSTNVQQAISDQGPDNLDTKLWWDAN</sequence>
<dbReference type="Pfam" id="PF12771">
    <property type="entry name" value="SusD-like_2"/>
    <property type="match status" value="1"/>
</dbReference>
<evidence type="ECO:0000313" key="2">
    <source>
        <dbReference type="Proteomes" id="UP000266183"/>
    </source>
</evidence>
<keyword evidence="1" id="KW-0449">Lipoprotein</keyword>
<dbReference type="InterPro" id="IPR041662">
    <property type="entry name" value="SusD-like_2"/>
</dbReference>
<keyword evidence="2" id="KW-1185">Reference proteome</keyword>
<gene>
    <name evidence="1" type="ORF">D4L85_23375</name>
</gene>
<dbReference type="KEGG" id="chk:D4L85_23375"/>
<organism evidence="1 2">
    <name type="scientific">Chryseolinea soli</name>
    <dbReference type="NCBI Taxonomy" id="2321403"/>
    <lineage>
        <taxon>Bacteria</taxon>
        <taxon>Pseudomonadati</taxon>
        <taxon>Bacteroidota</taxon>
        <taxon>Cytophagia</taxon>
        <taxon>Cytophagales</taxon>
        <taxon>Fulvivirgaceae</taxon>
        <taxon>Chryseolinea</taxon>
    </lineage>
</organism>
<dbReference type="AlphaFoldDB" id="A0A385STP4"/>
<dbReference type="EMBL" id="CP032382">
    <property type="protein sequence ID" value="AYB33345.1"/>
    <property type="molecule type" value="Genomic_DNA"/>
</dbReference>